<name>A0A3M0ITT8_HIRRU</name>
<protein>
    <submittedName>
        <fullName evidence="1">Uncharacterized protein</fullName>
    </submittedName>
</protein>
<dbReference type="OrthoDB" id="9220997at2759"/>
<dbReference type="AlphaFoldDB" id="A0A3M0ITT8"/>
<evidence type="ECO:0000313" key="1">
    <source>
        <dbReference type="EMBL" id="RMB91848.1"/>
    </source>
</evidence>
<sequence length="212" mass="22965">MFPLAQLKTVSSRSVSCCLKKETNPHLTTATLEEVVDNDKVTSESPLLQAKQPQPPQFFLIGIVLQAPLDALKHLNILRKLRSPELDTILKVWPHQCRIQGKNDLPAPAGHASPDPGQDAIGPLGHPGTLLAHVQLLSPVPQVPFLLGTAQPHLPQPLTLHGVIVAKVQDSALGLNKLHPTGFRPSIQLFQVSLQSPSPFQHINTCSQLSVI</sequence>
<organism evidence="1 2">
    <name type="scientific">Hirundo rustica rustica</name>
    <dbReference type="NCBI Taxonomy" id="333673"/>
    <lineage>
        <taxon>Eukaryota</taxon>
        <taxon>Metazoa</taxon>
        <taxon>Chordata</taxon>
        <taxon>Craniata</taxon>
        <taxon>Vertebrata</taxon>
        <taxon>Euteleostomi</taxon>
        <taxon>Archelosauria</taxon>
        <taxon>Archosauria</taxon>
        <taxon>Dinosauria</taxon>
        <taxon>Saurischia</taxon>
        <taxon>Theropoda</taxon>
        <taxon>Coelurosauria</taxon>
        <taxon>Aves</taxon>
        <taxon>Neognathae</taxon>
        <taxon>Neoaves</taxon>
        <taxon>Telluraves</taxon>
        <taxon>Australaves</taxon>
        <taxon>Passeriformes</taxon>
        <taxon>Sylvioidea</taxon>
        <taxon>Hirundinidae</taxon>
        <taxon>Hirundo</taxon>
    </lineage>
</organism>
<reference evidence="1 2" key="1">
    <citation type="submission" date="2018-07" db="EMBL/GenBank/DDBJ databases">
        <title>A high quality draft genome assembly of the barn swallow (H. rustica rustica).</title>
        <authorList>
            <person name="Formenti G."/>
            <person name="Chiara M."/>
            <person name="Poveda L."/>
            <person name="Francoijs K.-J."/>
            <person name="Bonisoli-Alquati A."/>
            <person name="Canova L."/>
            <person name="Gianfranceschi L."/>
            <person name="Horner D.S."/>
            <person name="Saino N."/>
        </authorList>
    </citation>
    <scope>NUCLEOTIDE SEQUENCE [LARGE SCALE GENOMIC DNA]</scope>
    <source>
        <strain evidence="1">Chelidonia</strain>
        <tissue evidence="1">Blood</tissue>
    </source>
</reference>
<proteinExistence type="predicted"/>
<keyword evidence="2" id="KW-1185">Reference proteome</keyword>
<gene>
    <name evidence="1" type="ORF">DUI87_31776</name>
</gene>
<comment type="caution">
    <text evidence="1">The sequence shown here is derived from an EMBL/GenBank/DDBJ whole genome shotgun (WGS) entry which is preliminary data.</text>
</comment>
<dbReference type="Proteomes" id="UP000269221">
    <property type="component" value="Unassembled WGS sequence"/>
</dbReference>
<dbReference type="EMBL" id="QRBI01000234">
    <property type="protein sequence ID" value="RMB91848.1"/>
    <property type="molecule type" value="Genomic_DNA"/>
</dbReference>
<evidence type="ECO:0000313" key="2">
    <source>
        <dbReference type="Proteomes" id="UP000269221"/>
    </source>
</evidence>
<accession>A0A3M0ITT8</accession>